<evidence type="ECO:0000313" key="1">
    <source>
        <dbReference type="EMBL" id="MBW4660251.1"/>
    </source>
</evidence>
<name>A0A951QCK6_9CYAN</name>
<accession>A0A951QCK6</accession>
<reference evidence="1" key="2">
    <citation type="journal article" date="2022" name="Microbiol. Resour. Announc.">
        <title>Metagenome Sequencing to Explore Phylogenomics of Terrestrial Cyanobacteria.</title>
        <authorList>
            <person name="Ward R.D."/>
            <person name="Stajich J.E."/>
            <person name="Johansen J.R."/>
            <person name="Huntemann M."/>
            <person name="Clum A."/>
            <person name="Foster B."/>
            <person name="Foster B."/>
            <person name="Roux S."/>
            <person name="Palaniappan K."/>
            <person name="Varghese N."/>
            <person name="Mukherjee S."/>
            <person name="Reddy T.B.K."/>
            <person name="Daum C."/>
            <person name="Copeland A."/>
            <person name="Chen I.A."/>
            <person name="Ivanova N.N."/>
            <person name="Kyrpides N.C."/>
            <person name="Shapiro N."/>
            <person name="Eloe-Fadrosh E.A."/>
            <person name="Pietrasiak N."/>
        </authorList>
    </citation>
    <scope>NUCLEOTIDE SEQUENCE</scope>
    <source>
        <strain evidence="1">UHER 2000/2452</strain>
    </source>
</reference>
<dbReference type="AlphaFoldDB" id="A0A951QCK6"/>
<proteinExistence type="predicted"/>
<comment type="caution">
    <text evidence="1">The sequence shown here is derived from an EMBL/GenBank/DDBJ whole genome shotgun (WGS) entry which is preliminary data.</text>
</comment>
<evidence type="ECO:0000313" key="2">
    <source>
        <dbReference type="Proteomes" id="UP000757435"/>
    </source>
</evidence>
<gene>
    <name evidence="1" type="ORF">KME15_16370</name>
</gene>
<sequence length="264" mass="28459">MSQAVNSNSQSFVQAGEKALEQAGNTLGNLASRFSLVSTVAKFGLGAAVTVITKPEQFKEEALELVTSTARAIGGRVEKFVSDGLEADRKARGALVEEIKTDIGQDLQLVRNGLVNAALSLQTGELEINGKPVLGAIRAIEKSNLTQADKQQLTSLYSKELSSIRSETEARISDLHGQDHPSRTDYVQLRSAIQKDFGEQLAKLSADAGEVIGSISSTTVKQGRRLAYAQQDDVPDHKSQIARAWNEARRAETYDMPAYGRVGA</sequence>
<reference evidence="1" key="1">
    <citation type="submission" date="2021-05" db="EMBL/GenBank/DDBJ databases">
        <authorList>
            <person name="Pietrasiak N."/>
            <person name="Ward R."/>
            <person name="Stajich J.E."/>
            <person name="Kurbessoian T."/>
        </authorList>
    </citation>
    <scope>NUCLEOTIDE SEQUENCE</scope>
    <source>
        <strain evidence="1">UHER 2000/2452</strain>
    </source>
</reference>
<protein>
    <submittedName>
        <fullName evidence="1">Uncharacterized protein</fullName>
    </submittedName>
</protein>
<organism evidence="1 2">
    <name type="scientific">Drouetiella hepatica Uher 2000/2452</name>
    <dbReference type="NCBI Taxonomy" id="904376"/>
    <lineage>
        <taxon>Bacteria</taxon>
        <taxon>Bacillati</taxon>
        <taxon>Cyanobacteriota</taxon>
        <taxon>Cyanophyceae</taxon>
        <taxon>Oculatellales</taxon>
        <taxon>Oculatellaceae</taxon>
        <taxon>Drouetiella</taxon>
    </lineage>
</organism>
<dbReference type="EMBL" id="JAHHHD010000019">
    <property type="protein sequence ID" value="MBW4660251.1"/>
    <property type="molecule type" value="Genomic_DNA"/>
</dbReference>
<dbReference type="Proteomes" id="UP000757435">
    <property type="component" value="Unassembled WGS sequence"/>
</dbReference>